<dbReference type="PANTHER" id="PTHR43441:SF6">
    <property type="entry name" value="N-ACETYLTRANSFERASE DOMAIN-CONTAINING PROTEIN"/>
    <property type="match status" value="1"/>
</dbReference>
<sequence>MTERLVLHPLTPDEARRLVARRPAADDHWAPGYPTDGDVESATDFLGHCAATGDPQPFGDYEIRRRSDGLVIGSLGFHRPPGADRTVTVGYGVVASARGRGYATEALRALLALARDRGITRVKGDADLGNVASQRVMTAAGMRAVGEDARVRYYEVVWPCTVSAAGRS</sequence>
<evidence type="ECO:0000259" key="1">
    <source>
        <dbReference type="PROSITE" id="PS51186"/>
    </source>
</evidence>
<proteinExistence type="predicted"/>
<dbReference type="SUPFAM" id="SSF55729">
    <property type="entry name" value="Acyl-CoA N-acyltransferases (Nat)"/>
    <property type="match status" value="1"/>
</dbReference>
<dbReference type="Pfam" id="PF13302">
    <property type="entry name" value="Acetyltransf_3"/>
    <property type="match status" value="1"/>
</dbReference>
<gene>
    <name evidence="2" type="ORF">GCM10010357_16470</name>
</gene>
<dbReference type="PROSITE" id="PS51186">
    <property type="entry name" value="GNAT"/>
    <property type="match status" value="1"/>
</dbReference>
<dbReference type="EMBL" id="BAAABX010000015">
    <property type="protein sequence ID" value="GAA0396090.1"/>
    <property type="molecule type" value="Genomic_DNA"/>
</dbReference>
<evidence type="ECO:0000313" key="3">
    <source>
        <dbReference type="Proteomes" id="UP001500879"/>
    </source>
</evidence>
<comment type="caution">
    <text evidence="2">The sequence shown here is derived from an EMBL/GenBank/DDBJ whole genome shotgun (WGS) entry which is preliminary data.</text>
</comment>
<accession>A0ABN0YHQ9</accession>
<dbReference type="PANTHER" id="PTHR43441">
    <property type="entry name" value="RIBOSOMAL-PROTEIN-SERINE ACETYLTRANSFERASE"/>
    <property type="match status" value="1"/>
</dbReference>
<evidence type="ECO:0000313" key="2">
    <source>
        <dbReference type="EMBL" id="GAA0396090.1"/>
    </source>
</evidence>
<dbReference type="InterPro" id="IPR051908">
    <property type="entry name" value="Ribosomal_N-acetyltransferase"/>
</dbReference>
<keyword evidence="3" id="KW-1185">Reference proteome</keyword>
<feature type="domain" description="N-acetyltransferase" evidence="1">
    <location>
        <begin position="5"/>
        <end position="163"/>
    </location>
</feature>
<dbReference type="Gene3D" id="3.40.630.30">
    <property type="match status" value="1"/>
</dbReference>
<dbReference type="InterPro" id="IPR016181">
    <property type="entry name" value="Acyl_CoA_acyltransferase"/>
</dbReference>
<protein>
    <recommendedName>
        <fullName evidence="1">N-acetyltransferase domain-containing protein</fullName>
    </recommendedName>
</protein>
<name>A0ABN0YHQ9_9ACTN</name>
<dbReference type="InterPro" id="IPR000182">
    <property type="entry name" value="GNAT_dom"/>
</dbReference>
<dbReference type="Proteomes" id="UP001500879">
    <property type="component" value="Unassembled WGS sequence"/>
</dbReference>
<organism evidence="2 3">
    <name type="scientific">Streptomyces luteireticuli</name>
    <dbReference type="NCBI Taxonomy" id="173858"/>
    <lineage>
        <taxon>Bacteria</taxon>
        <taxon>Bacillati</taxon>
        <taxon>Actinomycetota</taxon>
        <taxon>Actinomycetes</taxon>
        <taxon>Kitasatosporales</taxon>
        <taxon>Streptomycetaceae</taxon>
        <taxon>Streptomyces</taxon>
    </lineage>
</organism>
<reference evidence="2 3" key="1">
    <citation type="journal article" date="2019" name="Int. J. Syst. Evol. Microbiol.">
        <title>The Global Catalogue of Microorganisms (GCM) 10K type strain sequencing project: providing services to taxonomists for standard genome sequencing and annotation.</title>
        <authorList>
            <consortium name="The Broad Institute Genomics Platform"/>
            <consortium name="The Broad Institute Genome Sequencing Center for Infectious Disease"/>
            <person name="Wu L."/>
            <person name="Ma J."/>
        </authorList>
    </citation>
    <scope>NUCLEOTIDE SEQUENCE [LARGE SCALE GENOMIC DNA]</scope>
    <source>
        <strain evidence="2 3">JCM 4788</strain>
    </source>
</reference>